<comment type="catalytic activity">
    <reaction evidence="8">
        <text>L-seryl-[protein] + ATP = O-phospho-L-seryl-[protein] + ADP + H(+)</text>
        <dbReference type="Rhea" id="RHEA:17989"/>
        <dbReference type="Rhea" id="RHEA-COMP:9863"/>
        <dbReference type="Rhea" id="RHEA-COMP:11604"/>
        <dbReference type="ChEBI" id="CHEBI:15378"/>
        <dbReference type="ChEBI" id="CHEBI:29999"/>
        <dbReference type="ChEBI" id="CHEBI:30616"/>
        <dbReference type="ChEBI" id="CHEBI:83421"/>
        <dbReference type="ChEBI" id="CHEBI:456216"/>
        <dbReference type="EC" id="2.7.11.1"/>
    </reaction>
</comment>
<dbReference type="InterPro" id="IPR017441">
    <property type="entry name" value="Protein_kinase_ATP_BS"/>
</dbReference>
<dbReference type="SUPFAM" id="SSF56112">
    <property type="entry name" value="Protein kinase-like (PK-like)"/>
    <property type="match status" value="1"/>
</dbReference>
<dbReference type="GO" id="GO:0004674">
    <property type="term" value="F:protein serine/threonine kinase activity"/>
    <property type="evidence" value="ECO:0007669"/>
    <property type="project" value="UniProtKB-KW"/>
</dbReference>
<keyword evidence="3" id="KW-0808">Transferase</keyword>
<reference evidence="12 13" key="1">
    <citation type="submission" date="2019-02" db="EMBL/GenBank/DDBJ databases">
        <title>Genome sequencing of the rare red list fungi Bondarzewia mesenterica.</title>
        <authorList>
            <person name="Buettner E."/>
            <person name="Kellner H."/>
        </authorList>
    </citation>
    <scope>NUCLEOTIDE SEQUENCE [LARGE SCALE GENOMIC DNA]</scope>
    <source>
        <strain evidence="12 13">DSM 108281</strain>
    </source>
</reference>
<organism evidence="12 13">
    <name type="scientific">Bondarzewia mesenterica</name>
    <dbReference type="NCBI Taxonomy" id="1095465"/>
    <lineage>
        <taxon>Eukaryota</taxon>
        <taxon>Fungi</taxon>
        <taxon>Dikarya</taxon>
        <taxon>Basidiomycota</taxon>
        <taxon>Agaricomycotina</taxon>
        <taxon>Agaricomycetes</taxon>
        <taxon>Russulales</taxon>
        <taxon>Bondarzewiaceae</taxon>
        <taxon>Bondarzewia</taxon>
    </lineage>
</organism>
<feature type="compositionally biased region" description="Polar residues" evidence="10">
    <location>
        <begin position="545"/>
        <end position="566"/>
    </location>
</feature>
<feature type="binding site" evidence="9">
    <location>
        <position position="210"/>
    </location>
    <ligand>
        <name>ATP</name>
        <dbReference type="ChEBI" id="CHEBI:30616"/>
    </ligand>
</feature>
<dbReference type="GO" id="GO:0005524">
    <property type="term" value="F:ATP binding"/>
    <property type="evidence" value="ECO:0007669"/>
    <property type="project" value="UniProtKB-UniRule"/>
</dbReference>
<accession>A0A4S4LMR3</accession>
<keyword evidence="4 9" id="KW-0547">Nucleotide-binding</keyword>
<evidence type="ECO:0000256" key="8">
    <source>
        <dbReference type="ARBA" id="ARBA00048679"/>
    </source>
</evidence>
<evidence type="ECO:0000313" key="13">
    <source>
        <dbReference type="Proteomes" id="UP000310158"/>
    </source>
</evidence>
<evidence type="ECO:0000256" key="3">
    <source>
        <dbReference type="ARBA" id="ARBA00022679"/>
    </source>
</evidence>
<evidence type="ECO:0000256" key="4">
    <source>
        <dbReference type="ARBA" id="ARBA00022741"/>
    </source>
</evidence>
<dbReference type="Pfam" id="PF00069">
    <property type="entry name" value="Pkinase"/>
    <property type="match status" value="1"/>
</dbReference>
<feature type="region of interest" description="Disordered" evidence="10">
    <location>
        <begin position="534"/>
        <end position="586"/>
    </location>
</feature>
<dbReference type="InterPro" id="IPR008271">
    <property type="entry name" value="Ser/Thr_kinase_AS"/>
</dbReference>
<dbReference type="SMART" id="SM00220">
    <property type="entry name" value="S_TKc"/>
    <property type="match status" value="1"/>
</dbReference>
<evidence type="ECO:0000256" key="2">
    <source>
        <dbReference type="ARBA" id="ARBA00022527"/>
    </source>
</evidence>
<dbReference type="Gene3D" id="3.30.200.20">
    <property type="entry name" value="Phosphorylase Kinase, domain 1"/>
    <property type="match status" value="1"/>
</dbReference>
<feature type="domain" description="Protein kinase" evidence="11">
    <location>
        <begin position="174"/>
        <end position="451"/>
    </location>
</feature>
<evidence type="ECO:0000256" key="6">
    <source>
        <dbReference type="ARBA" id="ARBA00022840"/>
    </source>
</evidence>
<dbReference type="AlphaFoldDB" id="A0A4S4LMR3"/>
<dbReference type="InterPro" id="IPR050236">
    <property type="entry name" value="Ser_Thr_kinase_AGC"/>
</dbReference>
<dbReference type="PROSITE" id="PS00107">
    <property type="entry name" value="PROTEIN_KINASE_ATP"/>
    <property type="match status" value="1"/>
</dbReference>
<evidence type="ECO:0000256" key="9">
    <source>
        <dbReference type="PROSITE-ProRule" id="PRU10141"/>
    </source>
</evidence>
<dbReference type="InterPro" id="IPR011009">
    <property type="entry name" value="Kinase-like_dom_sf"/>
</dbReference>
<evidence type="ECO:0000256" key="1">
    <source>
        <dbReference type="ARBA" id="ARBA00012513"/>
    </source>
</evidence>
<keyword evidence="6 9" id="KW-0067">ATP-binding</keyword>
<dbReference type="Proteomes" id="UP000310158">
    <property type="component" value="Unassembled WGS sequence"/>
</dbReference>
<evidence type="ECO:0000259" key="11">
    <source>
        <dbReference type="PROSITE" id="PS50011"/>
    </source>
</evidence>
<dbReference type="OrthoDB" id="1668230at2759"/>
<feature type="region of interest" description="Disordered" evidence="10">
    <location>
        <begin position="1"/>
        <end position="20"/>
    </location>
</feature>
<evidence type="ECO:0000256" key="5">
    <source>
        <dbReference type="ARBA" id="ARBA00022777"/>
    </source>
</evidence>
<comment type="catalytic activity">
    <reaction evidence="7">
        <text>L-threonyl-[protein] + ATP = O-phospho-L-threonyl-[protein] + ADP + H(+)</text>
        <dbReference type="Rhea" id="RHEA:46608"/>
        <dbReference type="Rhea" id="RHEA-COMP:11060"/>
        <dbReference type="Rhea" id="RHEA-COMP:11605"/>
        <dbReference type="ChEBI" id="CHEBI:15378"/>
        <dbReference type="ChEBI" id="CHEBI:30013"/>
        <dbReference type="ChEBI" id="CHEBI:30616"/>
        <dbReference type="ChEBI" id="CHEBI:61977"/>
        <dbReference type="ChEBI" id="CHEBI:456216"/>
        <dbReference type="EC" id="2.7.11.1"/>
    </reaction>
</comment>
<protein>
    <recommendedName>
        <fullName evidence="1">non-specific serine/threonine protein kinase</fullName>
        <ecNumber evidence="1">2.7.11.1</ecNumber>
    </recommendedName>
</protein>
<dbReference type="PROSITE" id="PS00108">
    <property type="entry name" value="PROTEIN_KINASE_ST"/>
    <property type="match status" value="1"/>
</dbReference>
<evidence type="ECO:0000256" key="7">
    <source>
        <dbReference type="ARBA" id="ARBA00047899"/>
    </source>
</evidence>
<dbReference type="EC" id="2.7.11.1" evidence="1"/>
<dbReference type="PROSITE" id="PS50011">
    <property type="entry name" value="PROTEIN_KINASE_DOM"/>
    <property type="match status" value="1"/>
</dbReference>
<keyword evidence="5" id="KW-0418">Kinase</keyword>
<dbReference type="EMBL" id="SGPL01000348">
    <property type="protein sequence ID" value="THH13516.1"/>
    <property type="molecule type" value="Genomic_DNA"/>
</dbReference>
<keyword evidence="2" id="KW-0723">Serine/threonine-protein kinase</keyword>
<feature type="compositionally biased region" description="Polar residues" evidence="10">
    <location>
        <begin position="1"/>
        <end position="10"/>
    </location>
</feature>
<sequence>MTDRLSSLFSSPMDRAQPVDSPVPSTAALWHRFHQFTLSLSSWGFSLLSSIRIPIIVKQAAPFFNRRPMYSACSSSVFDSEPLRTYGFHGSMRKTESYSSSQSVSTPLNGLNWYEVTRAALRMMCSTWFFVRRLFTKDKAIVIPSPDDADNQKGPDNSKVEFSVGTLDDGRVMYTPIGILGEGGYGAVIEAEAAPHDNSLDGFPTQVAIKILPKSRMRRCRNVYQSVIGEINTFKRITMAGSLFLTRMLSSFQDDEYIYIVMRLYGEDLHHRVRDYYERMPVHEIRLYAAELLLAVENLHNLGIVHRDIKLSNVFVTANGHLSLADYSLATTPEIPEGGSFEDAKMFEAVGTPQRFAPEQLCNSSKDGYTAKVDIWLYGVCLLELYYGSGSNYFKEINGDDGRYEILNKDTSGDIKIRVEPREGIDLLIAILQRDPQKRPSIDDIKKHPYFRCIDWDRCEKGIYNTLHRPSRPCGDGDTTVQFSMSAEETSEEPDYTLEFPESMFNWHCPVELMSENKRLMGYWNASGDPGLRSGEGCHAPLNIPSPQADKTNQSSRMAVRGSTQRGGAATMNGPDGLIKTERIEH</sequence>
<name>A0A4S4LMR3_9AGAM</name>
<proteinExistence type="predicted"/>
<dbReference type="PANTHER" id="PTHR24356">
    <property type="entry name" value="SERINE/THREONINE-PROTEIN KINASE"/>
    <property type="match status" value="1"/>
</dbReference>
<gene>
    <name evidence="12" type="ORF">EW146_g6717</name>
</gene>
<evidence type="ECO:0000313" key="12">
    <source>
        <dbReference type="EMBL" id="THH13516.1"/>
    </source>
</evidence>
<comment type="caution">
    <text evidence="12">The sequence shown here is derived from an EMBL/GenBank/DDBJ whole genome shotgun (WGS) entry which is preliminary data.</text>
</comment>
<dbReference type="InterPro" id="IPR000719">
    <property type="entry name" value="Prot_kinase_dom"/>
</dbReference>
<dbReference type="Gene3D" id="1.10.510.10">
    <property type="entry name" value="Transferase(Phosphotransferase) domain 1"/>
    <property type="match status" value="1"/>
</dbReference>
<evidence type="ECO:0000256" key="10">
    <source>
        <dbReference type="SAM" id="MobiDB-lite"/>
    </source>
</evidence>
<keyword evidence="13" id="KW-1185">Reference proteome</keyword>